<feature type="transmembrane region" description="Helical" evidence="6">
    <location>
        <begin position="106"/>
        <end position="123"/>
    </location>
</feature>
<keyword evidence="5 6" id="KW-0472">Membrane</keyword>
<dbReference type="InterPro" id="IPR000620">
    <property type="entry name" value="EamA_dom"/>
</dbReference>
<feature type="transmembrane region" description="Helical" evidence="6">
    <location>
        <begin position="130"/>
        <end position="147"/>
    </location>
</feature>
<feature type="transmembrane region" description="Helical" evidence="6">
    <location>
        <begin position="192"/>
        <end position="214"/>
    </location>
</feature>
<evidence type="ECO:0000313" key="8">
    <source>
        <dbReference type="EMBL" id="CRK75075.1"/>
    </source>
</evidence>
<sequence>MGSWAAIMTDTIKGISLKILAVSLFTVLMSIIKATADEVPTGEAVFFRSVFTLPVLFAFLWWSGNLSTGLKTERPIGHVLRGLAGSTSMGLRFFCLGILAFPDVTALSFTTPLVLTVFAALFLGETVGKFRISMVCLGFAGVLIILWDQLSFDTSERMKTIAVGLMLVSASMAALAQMFVRKMVATESSTAIVFYFMLTTSVLSLLTLPFGWVVPPLETTLLLILGGIIGGVGQLCLTQSYRFAPASVVAPFDYTAMLLAIGIGYAWFNEVPTLGVISGAALIVLAGVVIVLRERHLGIKLAAERQVRFK</sequence>
<keyword evidence="4 6" id="KW-1133">Transmembrane helix</keyword>
<feature type="transmembrane region" description="Helical" evidence="6">
    <location>
        <begin position="79"/>
        <end position="100"/>
    </location>
</feature>
<feature type="transmembrane region" description="Helical" evidence="6">
    <location>
        <begin position="46"/>
        <end position="67"/>
    </location>
</feature>
<protein>
    <submittedName>
        <fullName evidence="8">Carboxylate/amino acid/amine transporter</fullName>
    </submittedName>
</protein>
<evidence type="ECO:0000256" key="3">
    <source>
        <dbReference type="ARBA" id="ARBA00022692"/>
    </source>
</evidence>
<feature type="transmembrane region" description="Helical" evidence="6">
    <location>
        <begin position="249"/>
        <end position="268"/>
    </location>
</feature>
<dbReference type="Pfam" id="PF00892">
    <property type="entry name" value="EamA"/>
    <property type="match status" value="2"/>
</dbReference>
<feature type="transmembrane region" description="Helical" evidence="6">
    <location>
        <begin position="220"/>
        <end position="237"/>
    </location>
</feature>
<evidence type="ECO:0000259" key="7">
    <source>
        <dbReference type="Pfam" id="PF00892"/>
    </source>
</evidence>
<evidence type="ECO:0000256" key="6">
    <source>
        <dbReference type="SAM" id="Phobius"/>
    </source>
</evidence>
<gene>
    <name evidence="8" type="ORF">NIG5292_01117</name>
</gene>
<feature type="transmembrane region" description="Helical" evidence="6">
    <location>
        <begin position="159"/>
        <end position="180"/>
    </location>
</feature>
<dbReference type="EMBL" id="CVQV01000005">
    <property type="protein sequence ID" value="CRK75075.1"/>
    <property type="molecule type" value="Genomic_DNA"/>
</dbReference>
<proteinExistence type="inferred from homology"/>
<evidence type="ECO:0000256" key="1">
    <source>
        <dbReference type="ARBA" id="ARBA00004141"/>
    </source>
</evidence>
<evidence type="ECO:0000313" key="9">
    <source>
        <dbReference type="Proteomes" id="UP000048949"/>
    </source>
</evidence>
<organism evidence="8 9">
    <name type="scientific">Nereida ignava</name>
    <dbReference type="NCBI Taxonomy" id="282199"/>
    <lineage>
        <taxon>Bacteria</taxon>
        <taxon>Pseudomonadati</taxon>
        <taxon>Pseudomonadota</taxon>
        <taxon>Alphaproteobacteria</taxon>
        <taxon>Rhodobacterales</taxon>
        <taxon>Roseobacteraceae</taxon>
        <taxon>Nereida</taxon>
    </lineage>
</organism>
<evidence type="ECO:0000256" key="5">
    <source>
        <dbReference type="ARBA" id="ARBA00023136"/>
    </source>
</evidence>
<keyword evidence="3 6" id="KW-0812">Transmembrane</keyword>
<name>A0A0U1NK68_9RHOB</name>
<dbReference type="GO" id="GO:0016020">
    <property type="term" value="C:membrane"/>
    <property type="evidence" value="ECO:0007669"/>
    <property type="project" value="UniProtKB-SubCell"/>
</dbReference>
<dbReference type="PANTHER" id="PTHR22911">
    <property type="entry name" value="ACYL-MALONYL CONDENSING ENZYME-RELATED"/>
    <property type="match status" value="1"/>
</dbReference>
<feature type="domain" description="EamA" evidence="7">
    <location>
        <begin position="161"/>
        <end position="291"/>
    </location>
</feature>
<evidence type="ECO:0000256" key="4">
    <source>
        <dbReference type="ARBA" id="ARBA00022989"/>
    </source>
</evidence>
<reference evidence="8 9" key="1">
    <citation type="submission" date="2015-04" db="EMBL/GenBank/DDBJ databases">
        <authorList>
            <person name="Syromyatnikov M.Y."/>
            <person name="Popov V.N."/>
        </authorList>
    </citation>
    <scope>NUCLEOTIDE SEQUENCE [LARGE SCALE GENOMIC DNA]</scope>
    <source>
        <strain evidence="8 9">CECT 5292</strain>
    </source>
</reference>
<dbReference type="Proteomes" id="UP000048949">
    <property type="component" value="Unassembled WGS sequence"/>
</dbReference>
<comment type="similarity">
    <text evidence="2">Belongs to the drug/metabolite transporter (DMT) superfamily. 10 TMS drug/metabolite exporter (DME) (TC 2.A.7.3) family.</text>
</comment>
<keyword evidence="9" id="KW-1185">Reference proteome</keyword>
<feature type="transmembrane region" description="Helical" evidence="6">
    <location>
        <begin position="274"/>
        <end position="292"/>
    </location>
</feature>
<comment type="subcellular location">
    <subcellularLocation>
        <location evidence="1">Membrane</location>
        <topology evidence="1">Multi-pass membrane protein</topology>
    </subcellularLocation>
</comment>
<dbReference type="AlphaFoldDB" id="A0A0U1NK68"/>
<dbReference type="STRING" id="282199.GCA_001049735_01116"/>
<dbReference type="PANTHER" id="PTHR22911:SF6">
    <property type="entry name" value="SOLUTE CARRIER FAMILY 35 MEMBER G1"/>
    <property type="match status" value="1"/>
</dbReference>
<feature type="domain" description="EamA" evidence="7">
    <location>
        <begin position="13"/>
        <end position="146"/>
    </location>
</feature>
<dbReference type="InterPro" id="IPR037185">
    <property type="entry name" value="EmrE-like"/>
</dbReference>
<accession>A0A0U1NK68</accession>
<dbReference type="SUPFAM" id="SSF103481">
    <property type="entry name" value="Multidrug resistance efflux transporter EmrE"/>
    <property type="match status" value="2"/>
</dbReference>
<evidence type="ECO:0000256" key="2">
    <source>
        <dbReference type="ARBA" id="ARBA00009853"/>
    </source>
</evidence>